<name>A0AAP7KZT3_STEMA</name>
<accession>A0AAP7KZT3</accession>
<feature type="domain" description="DUF4440" evidence="1">
    <location>
        <begin position="14"/>
        <end position="117"/>
    </location>
</feature>
<reference evidence="2 3" key="1">
    <citation type="submission" date="2016-05" db="EMBL/GenBank/DDBJ databases">
        <title>Draft Genome Sequences of Stenotrophomonas maltophilia Strains Sm32COP, Sm41DVV, Sm46PAILV, SmF3, SmF22, SmSOFb1 and SmCVFa1, Isolated from Different Manures, in France.</title>
        <authorList>
            <person name="Nazaret S."/>
            <person name="Bodilis J."/>
        </authorList>
    </citation>
    <scope>NUCLEOTIDE SEQUENCE [LARGE SCALE GENOMIC DNA]</scope>
    <source>
        <strain evidence="2 3">Sm41DVV</strain>
    </source>
</reference>
<comment type="caution">
    <text evidence="2">The sequence shown here is derived from an EMBL/GenBank/DDBJ whole genome shotgun (WGS) entry which is preliminary data.</text>
</comment>
<organism evidence="2 3">
    <name type="scientific">Stenotrophomonas maltophilia</name>
    <name type="common">Pseudomonas maltophilia</name>
    <name type="synonym">Xanthomonas maltophilia</name>
    <dbReference type="NCBI Taxonomy" id="40324"/>
    <lineage>
        <taxon>Bacteria</taxon>
        <taxon>Pseudomonadati</taxon>
        <taxon>Pseudomonadota</taxon>
        <taxon>Gammaproteobacteria</taxon>
        <taxon>Lysobacterales</taxon>
        <taxon>Lysobacteraceae</taxon>
        <taxon>Stenotrophomonas</taxon>
        <taxon>Stenotrophomonas maltophilia group</taxon>
    </lineage>
</organism>
<dbReference type="EMBL" id="LYVI01000010">
    <property type="protein sequence ID" value="OBU60328.1"/>
    <property type="molecule type" value="Genomic_DNA"/>
</dbReference>
<gene>
    <name evidence="2" type="ORF">A9K56_15080</name>
</gene>
<sequence>MGTDNGQRLHDVQLKALERRLCQALIEGDRQALSLLLSPAMFMMDGDGGRLFDLPWLDDWLGGHLQVRALHLQAVDTLLCGRLALLSSPVQMVVVRHGKEQALRMRLLRVWACSSGGEGAQLLSMTVLAA</sequence>
<evidence type="ECO:0000313" key="2">
    <source>
        <dbReference type="EMBL" id="OBU60328.1"/>
    </source>
</evidence>
<dbReference type="InterPro" id="IPR032710">
    <property type="entry name" value="NTF2-like_dom_sf"/>
</dbReference>
<proteinExistence type="predicted"/>
<dbReference type="SUPFAM" id="SSF54427">
    <property type="entry name" value="NTF2-like"/>
    <property type="match status" value="1"/>
</dbReference>
<dbReference type="Proteomes" id="UP000092125">
    <property type="component" value="Unassembled WGS sequence"/>
</dbReference>
<dbReference type="InterPro" id="IPR027843">
    <property type="entry name" value="DUF4440"/>
</dbReference>
<dbReference type="RefSeq" id="WP_065182685.1">
    <property type="nucleotide sequence ID" value="NZ_LYVI01000010.1"/>
</dbReference>
<dbReference type="Pfam" id="PF14534">
    <property type="entry name" value="DUF4440"/>
    <property type="match status" value="1"/>
</dbReference>
<dbReference type="AlphaFoldDB" id="A0AAP7KZT3"/>
<evidence type="ECO:0000259" key="1">
    <source>
        <dbReference type="Pfam" id="PF14534"/>
    </source>
</evidence>
<protein>
    <submittedName>
        <fullName evidence="2">DUF4440 domain-containing protein</fullName>
    </submittedName>
</protein>
<evidence type="ECO:0000313" key="3">
    <source>
        <dbReference type="Proteomes" id="UP000092125"/>
    </source>
</evidence>
<dbReference type="Gene3D" id="3.10.450.50">
    <property type="match status" value="1"/>
</dbReference>